<protein>
    <submittedName>
        <fullName evidence="2">Uncharacterized protein LOC113794582</fullName>
    </submittedName>
</protein>
<dbReference type="PROSITE" id="PS50812">
    <property type="entry name" value="PWWP"/>
    <property type="match status" value="1"/>
</dbReference>
<accession>A0A6P6Y4W0</accession>
<dbReference type="InterPro" id="IPR057053">
    <property type="entry name" value="MYND_ZMYND11_ZMYD8"/>
</dbReference>
<dbReference type="PROSITE" id="PS01360">
    <property type="entry name" value="ZF_MYND_1"/>
    <property type="match status" value="1"/>
</dbReference>
<dbReference type="GO" id="GO:0009966">
    <property type="term" value="P:regulation of signal transduction"/>
    <property type="evidence" value="ECO:0007669"/>
    <property type="project" value="TreeGrafter"/>
</dbReference>
<dbReference type="InterPro" id="IPR000313">
    <property type="entry name" value="PWWP_dom"/>
</dbReference>
<dbReference type="OrthoDB" id="6431559at2759"/>
<dbReference type="PANTHER" id="PTHR46379:SF1">
    <property type="entry name" value="ZINC FINGER MYND DOMAIN-CONTAINING PROTEIN 11"/>
    <property type="match status" value="1"/>
</dbReference>
<dbReference type="SMART" id="SM00293">
    <property type="entry name" value="PWWP"/>
    <property type="match status" value="1"/>
</dbReference>
<dbReference type="InterPro" id="IPR002893">
    <property type="entry name" value="Znf_MYND"/>
</dbReference>
<dbReference type="InterPro" id="IPR019786">
    <property type="entry name" value="Zinc_finger_PHD-type_CS"/>
</dbReference>
<dbReference type="SUPFAM" id="SSF144232">
    <property type="entry name" value="HIT/MYND zinc finger-like"/>
    <property type="match status" value="1"/>
</dbReference>
<dbReference type="GO" id="GO:0005634">
    <property type="term" value="C:nucleus"/>
    <property type="evidence" value="ECO:0007669"/>
    <property type="project" value="TreeGrafter"/>
</dbReference>
<dbReference type="Pfam" id="PF00855">
    <property type="entry name" value="PWWP"/>
    <property type="match status" value="1"/>
</dbReference>
<evidence type="ECO:0000313" key="1">
    <source>
        <dbReference type="Proteomes" id="UP000515146"/>
    </source>
</evidence>
<dbReference type="InterPro" id="IPR047268">
    <property type="entry name" value="PWWP_BS69"/>
</dbReference>
<dbReference type="InterPro" id="IPR017956">
    <property type="entry name" value="AT_hook_DNA-bd_motif"/>
</dbReference>
<sequence length="1359" mass="156478">MLIDDVDTAKLRRTLDPEITHGIWSAIIQLSLKQHDNGSDGIGCDYDQVLVEQKCLVEYLVEHFSQLENSENVSKSIEKAIDEGLIRKQRNKSAEDGQLMVMNGNVNDSEDHNVENNEIECLIGLPHETVKFPSHDWYCFECHRINCKSKTNDDESNETCSSSLILIKCQHCWRVYHRKCVQQAVEFIDQIIPENDRINSSNSSSETFTCPVCLLIQKYSSFSVGSRHFDQKEFNQILSYTYTRFKAKASHQISHSLLNMKQLLYNTTSMSSLISSKIISSLPSSSTSSSVSSQEMNGESSSETNKYKKSIISPKDLLNQLAMNYLSYKPVELVDIEKYLQDCQYKTIGEFLGDCLTVRHMLEVVVCSQSEQSPTVQRRIRDALSRMLEATRYELKEMIGCVDCYRNSNRQNNKLWFCWPCDPPHMLVFAKQKGYPYWPAKVIYPRNSDEIAGCNQLDVRFFGSNHERSLIDKANIKDINSSLSELNILKPMPSLDKALQELRAYRELLESTDELKNETHSSLLKISGKKDEIHCAKNNSDNKCNLKNGDESIRRTKRKVKSKFFRQAINENDDEGCSEDLMTEESNSVIEENNIDEDGEQTEHDPNSQSNDSKIKSEDNATDVDDSTDDSEAEDSTETNEKNISIEQPKKRACGRPRKFSSSSSLITTQSIGKKRMKSPREKTSLSTKNRIRKKKIIYSPNYNSRPSDNNSIDSLSTNTSLETSSKRGRKPKLFHSPVVNHQILSSSKSSEKIKQTQRLSPKKWTQKSISTVKRNKNELRCLTSTSSSLNKKAKLPPSSPSNSNNYSPKYSKKLREIERERQLIKARRKLLMNEVTTPKHVPPVVATKSIPPNSILSSTLSKPSPSILNKVLKANCNKSMESNTLVSLLSQNSIPKIINNCGQYYNNNAESYQSTHEYVTISNDYLIKSEKTDNNNKNDLIQNSTDFATNSQKVSNPPSSFLKPLNSEGETDEDRITDNDCGNEQNTSQIDETSKNEEVHNNNDQNNVIKQNNSTVMDDDDDEEPYLYDDEQLEDHINYYLEYEKAKKDEQQRLNLSHHHHQQQILSDQYHQYYPINHLQPRMMMPNNLMVDRSKFAENFPHKTNGFVNESPFSEPPKKYIDYSPAQIYVPTKKNQNLVNSYLFHVETNNQKIPHYRGDYLAQYILQKDEFEPEDIQISPRKRGRPSKNVEPSSFEHSQKARCLLEKSYLQDSACNRACLTNSVKAFKKFREFLEAQSKNEISKLKRELEESKQQVYRLTNKTTELEMIVKNERDLNKRYNPAVIKQMEERYKREISQVKRKQWCALCEAEANYFCCFKTNYCSPECQLKHWKAGHQSECTRNKNNGKINNDKAIKIE</sequence>
<dbReference type="CDD" id="cd20159">
    <property type="entry name" value="PWWP_BS69"/>
    <property type="match status" value="1"/>
</dbReference>
<dbReference type="Gene3D" id="6.10.140.2220">
    <property type="match status" value="1"/>
</dbReference>
<dbReference type="InterPro" id="IPR047269">
    <property type="entry name" value="ZMY11"/>
</dbReference>
<dbReference type="Pfam" id="PF24324">
    <property type="entry name" value="MYND_ZMYND11_ZMYD8"/>
    <property type="match status" value="1"/>
</dbReference>
<organism evidence="1 2">
    <name type="scientific">Dermatophagoides pteronyssinus</name>
    <name type="common">European house dust mite</name>
    <dbReference type="NCBI Taxonomy" id="6956"/>
    <lineage>
        <taxon>Eukaryota</taxon>
        <taxon>Metazoa</taxon>
        <taxon>Ecdysozoa</taxon>
        <taxon>Arthropoda</taxon>
        <taxon>Chelicerata</taxon>
        <taxon>Arachnida</taxon>
        <taxon>Acari</taxon>
        <taxon>Acariformes</taxon>
        <taxon>Sarcoptiformes</taxon>
        <taxon>Astigmata</taxon>
        <taxon>Psoroptidia</taxon>
        <taxon>Analgoidea</taxon>
        <taxon>Pyroglyphidae</taxon>
        <taxon>Dermatophagoidinae</taxon>
        <taxon>Dermatophagoides</taxon>
    </lineage>
</organism>
<name>A0A6P6Y4W0_DERPT</name>
<dbReference type="PANTHER" id="PTHR46379">
    <property type="entry name" value="ZINC FINGER MYND DOMAIN-CONTAINING"/>
    <property type="match status" value="1"/>
</dbReference>
<dbReference type="GO" id="GO:0034243">
    <property type="term" value="P:regulation of transcription elongation by RNA polymerase II"/>
    <property type="evidence" value="ECO:0007669"/>
    <property type="project" value="InterPro"/>
</dbReference>
<dbReference type="Gene3D" id="2.30.30.140">
    <property type="match status" value="1"/>
</dbReference>
<dbReference type="PROSITE" id="PS50865">
    <property type="entry name" value="ZF_MYND_2"/>
    <property type="match status" value="1"/>
</dbReference>
<dbReference type="SUPFAM" id="SSF63748">
    <property type="entry name" value="Tudor/PWWP/MBT"/>
    <property type="match status" value="1"/>
</dbReference>
<gene>
    <name evidence="2" type="primary">LOC113794582</name>
</gene>
<dbReference type="GO" id="GO:0008270">
    <property type="term" value="F:zinc ion binding"/>
    <property type="evidence" value="ECO:0007669"/>
    <property type="project" value="UniProtKB-KW"/>
</dbReference>
<evidence type="ECO:0000313" key="2">
    <source>
        <dbReference type="RefSeq" id="XP_027200503.1"/>
    </source>
</evidence>
<dbReference type="InParanoid" id="A0A6P6Y4W0"/>
<dbReference type="GO" id="GO:0003714">
    <property type="term" value="F:transcription corepressor activity"/>
    <property type="evidence" value="ECO:0007669"/>
    <property type="project" value="InterPro"/>
</dbReference>
<dbReference type="OMA" id="MPVQRFN"/>
<dbReference type="FunCoup" id="A0A6P6Y4W0">
    <property type="interactions" value="1782"/>
</dbReference>
<dbReference type="Proteomes" id="UP000515146">
    <property type="component" value="Unplaced"/>
</dbReference>
<reference evidence="2" key="1">
    <citation type="submission" date="2025-08" db="UniProtKB">
        <authorList>
            <consortium name="RefSeq"/>
        </authorList>
    </citation>
    <scope>IDENTIFICATION</scope>
    <source>
        <strain evidence="2">Airmid</strain>
    </source>
</reference>
<dbReference type="GO" id="GO:0003677">
    <property type="term" value="F:DNA binding"/>
    <property type="evidence" value="ECO:0007669"/>
    <property type="project" value="InterPro"/>
</dbReference>
<dbReference type="RefSeq" id="XP_027200503.1">
    <property type="nucleotide sequence ID" value="XM_027344702.1"/>
</dbReference>
<dbReference type="PROSITE" id="PS01359">
    <property type="entry name" value="ZF_PHD_1"/>
    <property type="match status" value="1"/>
</dbReference>
<dbReference type="SMART" id="SM00384">
    <property type="entry name" value="AT_hook"/>
    <property type="match status" value="2"/>
</dbReference>
<dbReference type="KEGG" id="dpte:113794582"/>
<proteinExistence type="predicted"/>
<keyword evidence="1" id="KW-1185">Reference proteome</keyword>